<dbReference type="CDD" id="cd12797">
    <property type="entry name" value="M23_peptidase"/>
    <property type="match status" value="1"/>
</dbReference>
<dbReference type="Gene3D" id="3.10.350.10">
    <property type="entry name" value="LysM domain"/>
    <property type="match status" value="2"/>
</dbReference>
<feature type="domain" description="LysM" evidence="3">
    <location>
        <begin position="183"/>
        <end position="227"/>
    </location>
</feature>
<dbReference type="InterPro" id="IPR018392">
    <property type="entry name" value="LysM"/>
</dbReference>
<evidence type="ECO:0000313" key="4">
    <source>
        <dbReference type="EMBL" id="GHE02756.1"/>
    </source>
</evidence>
<evidence type="ECO:0000256" key="2">
    <source>
        <dbReference type="SAM" id="SignalP"/>
    </source>
</evidence>
<dbReference type="SUPFAM" id="SSF54106">
    <property type="entry name" value="LysM domain"/>
    <property type="match status" value="2"/>
</dbReference>
<feature type="region of interest" description="Disordered" evidence="1">
    <location>
        <begin position="251"/>
        <end position="304"/>
    </location>
</feature>
<dbReference type="InterPro" id="IPR016047">
    <property type="entry name" value="M23ase_b-sheet_dom"/>
</dbReference>
<feature type="compositionally biased region" description="Low complexity" evidence="1">
    <location>
        <begin position="251"/>
        <end position="260"/>
    </location>
</feature>
<dbReference type="Pfam" id="PF01551">
    <property type="entry name" value="Peptidase_M23"/>
    <property type="match status" value="1"/>
</dbReference>
<evidence type="ECO:0000256" key="1">
    <source>
        <dbReference type="SAM" id="MobiDB-lite"/>
    </source>
</evidence>
<dbReference type="AlphaFoldDB" id="A0AAN5A0Q1"/>
<accession>A0AAN5A0Q1</accession>
<dbReference type="Pfam" id="PF01476">
    <property type="entry name" value="LysM"/>
    <property type="match status" value="2"/>
</dbReference>
<evidence type="ECO:0000259" key="3">
    <source>
        <dbReference type="PROSITE" id="PS51782"/>
    </source>
</evidence>
<dbReference type="RefSeq" id="WP_051646262.1">
    <property type="nucleotide sequence ID" value="NZ_BNAB01000010.1"/>
</dbReference>
<dbReference type="CDD" id="cd00118">
    <property type="entry name" value="LysM"/>
    <property type="match status" value="2"/>
</dbReference>
<dbReference type="InterPro" id="IPR050570">
    <property type="entry name" value="Cell_wall_metabolism_enzyme"/>
</dbReference>
<reference evidence="5 6" key="2">
    <citation type="submission" date="2016-10" db="EMBL/GenBank/DDBJ databases">
        <authorList>
            <person name="Varghese N."/>
            <person name="Submissions S."/>
        </authorList>
    </citation>
    <scope>NUCLEOTIDE SEQUENCE [LARGE SCALE GENOMIC DNA]</scope>
    <source>
        <strain evidence="5 6">DSM 24802</strain>
    </source>
</reference>
<protein>
    <submittedName>
        <fullName evidence="5">Murein DD-endopeptidase MepM and murein hydrolase activator NlpD, contain LysM domain</fullName>
    </submittedName>
    <submittedName>
        <fullName evidence="4">Peptidase M23</fullName>
    </submittedName>
</protein>
<keyword evidence="5" id="KW-0378">Hydrolase</keyword>
<feature type="region of interest" description="Disordered" evidence="1">
    <location>
        <begin position="159"/>
        <end position="187"/>
    </location>
</feature>
<dbReference type="EMBL" id="BNAB01000010">
    <property type="protein sequence ID" value="GHE02756.1"/>
    <property type="molecule type" value="Genomic_DNA"/>
</dbReference>
<gene>
    <name evidence="4" type="ORF">GCM10008024_23550</name>
    <name evidence="5" type="ORF">SAMN05444006_11170</name>
</gene>
<dbReference type="PANTHER" id="PTHR21666">
    <property type="entry name" value="PEPTIDASE-RELATED"/>
    <property type="match status" value="1"/>
</dbReference>
<keyword evidence="2" id="KW-0732">Signal</keyword>
<dbReference type="GO" id="GO:0004222">
    <property type="term" value="F:metalloendopeptidase activity"/>
    <property type="evidence" value="ECO:0007669"/>
    <property type="project" value="TreeGrafter"/>
</dbReference>
<dbReference type="PROSITE" id="PS51257">
    <property type="entry name" value="PROKAR_LIPOPROTEIN"/>
    <property type="match status" value="1"/>
</dbReference>
<evidence type="ECO:0000313" key="6">
    <source>
        <dbReference type="Proteomes" id="UP000199541"/>
    </source>
</evidence>
<evidence type="ECO:0000313" key="7">
    <source>
        <dbReference type="Proteomes" id="UP000634647"/>
    </source>
</evidence>
<dbReference type="Proteomes" id="UP000199541">
    <property type="component" value="Unassembled WGS sequence"/>
</dbReference>
<organism evidence="4 7">
    <name type="scientific">Allgaiera indica</name>
    <dbReference type="NCBI Taxonomy" id="765699"/>
    <lineage>
        <taxon>Bacteria</taxon>
        <taxon>Pseudomonadati</taxon>
        <taxon>Pseudomonadota</taxon>
        <taxon>Alphaproteobacteria</taxon>
        <taxon>Rhodobacterales</taxon>
        <taxon>Paracoccaceae</taxon>
        <taxon>Allgaiera</taxon>
    </lineage>
</organism>
<name>A0AAN5A0Q1_9RHOB</name>
<keyword evidence="6" id="KW-1185">Reference proteome</keyword>
<dbReference type="EMBL" id="FNOB01000011">
    <property type="protein sequence ID" value="SDX18188.1"/>
    <property type="molecule type" value="Genomic_DNA"/>
</dbReference>
<dbReference type="SMART" id="SM00257">
    <property type="entry name" value="LysM"/>
    <property type="match status" value="2"/>
</dbReference>
<dbReference type="PANTHER" id="PTHR21666:SF270">
    <property type="entry name" value="MUREIN HYDROLASE ACTIVATOR ENVC"/>
    <property type="match status" value="1"/>
</dbReference>
<feature type="compositionally biased region" description="Polar residues" evidence="1">
    <location>
        <begin position="163"/>
        <end position="181"/>
    </location>
</feature>
<sequence>MTKRFPLTRPLVLCLAVAGLSACTDGFDWDLRSHGNGFDTSGAVRAAMAKRPRPDNRGIISYPGYQVVVAREGDTVMSIASRIGINPGELARYNGISPNVALRGGEVLALPTRVAEPSAATGAYAAGGGAAGVSGQQVGNQVGGSGQINITALANNAIDRSQGENPPSARSTQPVIQSGQQPLRHKVRPGETAYSIARLYNVPVKSLADWNGLDANLDVRVGQILLIPVPKRNATSAGASAAAGSAIATTAVSPPGQLTPVPQPPSASRPLPAGSPPAAAGPGPKVPPSPDLGKDRTKASSAKFDMPVQGKIIRGYVKGKSDGIDISAPAGTAVHAADSGTVAAITKDVDRVPVMVVRHADNLLTVYANIDRIKVKKGEKIRRGQTIAVVRKGSPSFVHFEVRKGFSSVDPMPYLQ</sequence>
<feature type="domain" description="LysM" evidence="3">
    <location>
        <begin position="66"/>
        <end position="110"/>
    </location>
</feature>
<dbReference type="InterPro" id="IPR011055">
    <property type="entry name" value="Dup_hybrid_motif"/>
</dbReference>
<dbReference type="Gene3D" id="2.70.70.10">
    <property type="entry name" value="Glucose Permease (Domain IIA)"/>
    <property type="match status" value="1"/>
</dbReference>
<proteinExistence type="predicted"/>
<dbReference type="PROSITE" id="PS51782">
    <property type="entry name" value="LYSM"/>
    <property type="match status" value="2"/>
</dbReference>
<reference evidence="4" key="3">
    <citation type="submission" date="2023-06" db="EMBL/GenBank/DDBJ databases">
        <authorList>
            <person name="Sun Q."/>
            <person name="Zhou Y."/>
        </authorList>
    </citation>
    <scope>NUCLEOTIDE SEQUENCE</scope>
    <source>
        <strain evidence="4">CGMCC 1.10859</strain>
    </source>
</reference>
<evidence type="ECO:0000313" key="5">
    <source>
        <dbReference type="EMBL" id="SDX18188.1"/>
    </source>
</evidence>
<dbReference type="SUPFAM" id="SSF51261">
    <property type="entry name" value="Duplicated hybrid motif"/>
    <property type="match status" value="1"/>
</dbReference>
<dbReference type="InterPro" id="IPR036779">
    <property type="entry name" value="LysM_dom_sf"/>
</dbReference>
<feature type="signal peptide" evidence="2">
    <location>
        <begin position="1"/>
        <end position="22"/>
    </location>
</feature>
<feature type="compositionally biased region" description="Low complexity" evidence="1">
    <location>
        <begin position="268"/>
        <end position="283"/>
    </location>
</feature>
<comment type="caution">
    <text evidence="4">The sequence shown here is derived from an EMBL/GenBank/DDBJ whole genome shotgun (WGS) entry which is preliminary data.</text>
</comment>
<reference evidence="4" key="1">
    <citation type="journal article" date="2014" name="Int. J. Syst. Evol. Microbiol.">
        <title>Complete genome sequence of Corynebacterium casei LMG S-19264T (=DSM 44701T), isolated from a smear-ripened cheese.</title>
        <authorList>
            <consortium name="US DOE Joint Genome Institute (JGI-PGF)"/>
            <person name="Walter F."/>
            <person name="Albersmeier A."/>
            <person name="Kalinowski J."/>
            <person name="Ruckert C."/>
        </authorList>
    </citation>
    <scope>NUCLEOTIDE SEQUENCE</scope>
    <source>
        <strain evidence="4">CGMCC 1.10859</strain>
    </source>
</reference>
<feature type="chain" id="PRO_5043053002" evidence="2">
    <location>
        <begin position="23"/>
        <end position="416"/>
    </location>
</feature>
<dbReference type="Proteomes" id="UP000634647">
    <property type="component" value="Unassembled WGS sequence"/>
</dbReference>